<reference evidence="2 3" key="1">
    <citation type="journal article" date="2014" name="Int. J. Syst. Evol. Microbiol.">
        <title>Complete genome sequence of Corynebacterium casei LMG S-19264T (=DSM 44701T), isolated from a smear-ripened cheese.</title>
        <authorList>
            <consortium name="US DOE Joint Genome Institute (JGI-PGF)"/>
            <person name="Walter F."/>
            <person name="Albersmeier A."/>
            <person name="Kalinowski J."/>
            <person name="Ruckert C."/>
        </authorList>
    </citation>
    <scope>NUCLEOTIDE SEQUENCE [LARGE SCALE GENOMIC DNA]</scope>
    <source>
        <strain evidence="2 3">CGMCC 4.7215</strain>
    </source>
</reference>
<gene>
    <name evidence="2" type="ORF">ACFQJ7_04870</name>
</gene>
<feature type="compositionally biased region" description="Acidic residues" evidence="1">
    <location>
        <begin position="33"/>
        <end position="48"/>
    </location>
</feature>
<proteinExistence type="predicted"/>
<evidence type="ECO:0000313" key="3">
    <source>
        <dbReference type="Proteomes" id="UP001596414"/>
    </source>
</evidence>
<dbReference type="Proteomes" id="UP001596414">
    <property type="component" value="Unassembled WGS sequence"/>
</dbReference>
<dbReference type="RefSeq" id="WP_267636364.1">
    <property type="nucleotide sequence ID" value="NZ_JAODIY010000004.1"/>
</dbReference>
<dbReference type="AlphaFoldDB" id="A0ABD5X2N3"/>
<comment type="caution">
    <text evidence="2">The sequence shown here is derived from an EMBL/GenBank/DDBJ whole genome shotgun (WGS) entry which is preliminary data.</text>
</comment>
<organism evidence="2 3">
    <name type="scientific">Halovenus rubra</name>
    <dbReference type="NCBI Taxonomy" id="869890"/>
    <lineage>
        <taxon>Archaea</taxon>
        <taxon>Methanobacteriati</taxon>
        <taxon>Methanobacteriota</taxon>
        <taxon>Stenosarchaea group</taxon>
        <taxon>Halobacteria</taxon>
        <taxon>Halobacteriales</taxon>
        <taxon>Haloarculaceae</taxon>
        <taxon>Halovenus</taxon>
    </lineage>
</organism>
<evidence type="ECO:0000313" key="2">
    <source>
        <dbReference type="EMBL" id="MFC7125371.1"/>
    </source>
</evidence>
<name>A0ABD5X2N3_9EURY</name>
<accession>A0ABD5X2N3</accession>
<feature type="region of interest" description="Disordered" evidence="1">
    <location>
        <begin position="29"/>
        <end position="48"/>
    </location>
</feature>
<protein>
    <submittedName>
        <fullName evidence="2">Uncharacterized protein</fullName>
    </submittedName>
</protein>
<dbReference type="EMBL" id="JBHSZQ010000004">
    <property type="protein sequence ID" value="MFC7125371.1"/>
    <property type="molecule type" value="Genomic_DNA"/>
</dbReference>
<sequence length="137" mass="15384">MAEFNLQISVAPDEIDDSLEEYLSPHIKGNEDVQLEESESSLDSESEAEAVLEIEDVNLFGRLYEKLRDNDDPLEIGLWGPTAQRYPVPVQHYALQQIPNPDAFDFHAIDSKVTLVIADSQQLVQQLRQEVPPPALG</sequence>
<evidence type="ECO:0000256" key="1">
    <source>
        <dbReference type="SAM" id="MobiDB-lite"/>
    </source>
</evidence>